<proteinExistence type="predicted"/>
<keyword evidence="1" id="KW-0121">Carboxypeptidase</keyword>
<accession>A0AAP3ANT5</accession>
<dbReference type="Pfam" id="PF13715">
    <property type="entry name" value="CarbopepD_reg_2"/>
    <property type="match status" value="1"/>
</dbReference>
<dbReference type="GO" id="GO:0004180">
    <property type="term" value="F:carboxypeptidase activity"/>
    <property type="evidence" value="ECO:0007669"/>
    <property type="project" value="UniProtKB-KW"/>
</dbReference>
<dbReference type="EMBL" id="JAOZYT010000034">
    <property type="protein sequence ID" value="MCW0523954.1"/>
    <property type="molecule type" value="Genomic_DNA"/>
</dbReference>
<reference evidence="1" key="1">
    <citation type="submission" date="2022-10" db="EMBL/GenBank/DDBJ databases">
        <title>Sifting through the core-genome to identify putative cross-protective antigens against Riemerella anatipestifer.</title>
        <authorList>
            <person name="Zheng X."/>
            <person name="Zhang W."/>
        </authorList>
    </citation>
    <scope>NUCLEOTIDE SEQUENCE</scope>
    <source>
        <strain evidence="1">ZWRA178</strain>
    </source>
</reference>
<comment type="caution">
    <text evidence="1">The sequence shown here is derived from an EMBL/GenBank/DDBJ whole genome shotgun (WGS) entry which is preliminary data.</text>
</comment>
<dbReference type="AlphaFoldDB" id="A0AAP3ANT5"/>
<dbReference type="InterPro" id="IPR008969">
    <property type="entry name" value="CarboxyPept-like_regulatory"/>
</dbReference>
<name>A0AAP3ANT5_RIEAN</name>
<evidence type="ECO:0000313" key="1">
    <source>
        <dbReference type="EMBL" id="MCW0523954.1"/>
    </source>
</evidence>
<organism evidence="1 2">
    <name type="scientific">Riemerella anatipestifer</name>
    <name type="common">Moraxella anatipestifer</name>
    <dbReference type="NCBI Taxonomy" id="34085"/>
    <lineage>
        <taxon>Bacteria</taxon>
        <taxon>Pseudomonadati</taxon>
        <taxon>Bacteroidota</taxon>
        <taxon>Flavobacteriia</taxon>
        <taxon>Flavobacteriales</taxon>
        <taxon>Weeksellaceae</taxon>
        <taxon>Riemerella</taxon>
    </lineage>
</organism>
<sequence>MNKIFIFILLVSAFLKGYSQQSINGIVTDIYNRPISDVSILLYQQNDTLSIKSHTTTNSKGEFNLLIPDNKSYLFEVSLLGYKTIKKKITPNKSNYKVQLEEKFTELQELVITATVLRDVIDLKRDTLKFKDNATLKDILKDNEGIEITDGDGIKYMGVPINKILINKKEVFVNQNSLAINNLTNEMIDNIQVVNNHKDKFNIDFDNFEETVINVDVKKKFRGAIKTELEILGGYKYAFDVNGKSMFFSDKFNAFLIQNTNNVNERKANLSEISKRYSKPISFYEKNLNQIILGGKDVKKDLSNNTYFLLKREGEKLKGNLNFGYLIGRQSIVNQTEITQNSHLLSKENSSMEQKGNLFYGDLNGIYILTGDFSLSLNSKVDFLHNDINWQTDKKIFPSGYFFNNLNDNKNYSFLIENTVGSKKLFNKKWLLNTELTHYLENSNYQYINTNSNHQKLELKSNNLNISSNLSYQYSKMFNLETELQYKINNETASDIVQNSNSLNRNYQYGDFILTSRGRNNKIYYFTKIGAGIYSFKEKSKWIFPISMSFNYRISSNKSINLSYENNWSVAPVENSLNSLYSENNILIFSSDFRNNLSRNQTSVIEYNISSIAKSKGISFMLIGNKQNDFTQLAIKDLSNNLITYERLLFDERNSVYFKHKYNKGYYFTPKYHQIRWGYDVGFNLSKGDVFHNNNYEKLITKSYNFGLSIGFVFQDLFLTNLSLKNSFNITNSIISNSAINKISSNITTLYIDKILDKYDFSLEAYRRLFSTNSKNAERYDLNLSAQYKLSKNTSIKILGKSLFSLFKIIDNNANVSTNSSTGYNVTIINDNILGYASIGVNYKF</sequence>
<keyword evidence="1" id="KW-0378">Hydrolase</keyword>
<keyword evidence="1" id="KW-0645">Protease</keyword>
<dbReference type="Gene3D" id="2.60.40.1120">
    <property type="entry name" value="Carboxypeptidase-like, regulatory domain"/>
    <property type="match status" value="1"/>
</dbReference>
<dbReference type="SUPFAM" id="SSF49464">
    <property type="entry name" value="Carboxypeptidase regulatory domain-like"/>
    <property type="match status" value="1"/>
</dbReference>
<dbReference type="RefSeq" id="WP_154212653.1">
    <property type="nucleotide sequence ID" value="NZ_CP033039.1"/>
</dbReference>
<evidence type="ECO:0000313" key="2">
    <source>
        <dbReference type="Proteomes" id="UP001207440"/>
    </source>
</evidence>
<protein>
    <submittedName>
        <fullName evidence="1">Carboxypeptidase-like regulatory domain-containing protein</fullName>
    </submittedName>
</protein>
<gene>
    <name evidence="1" type="ORF">OKE68_06470</name>
</gene>
<dbReference type="Proteomes" id="UP001207440">
    <property type="component" value="Unassembled WGS sequence"/>
</dbReference>